<gene>
    <name evidence="2" type="ORF">QD47_11645</name>
</gene>
<dbReference type="Gene3D" id="2.130.10.10">
    <property type="entry name" value="YVTN repeat-like/Quinoprotein amine dehydrogenase"/>
    <property type="match status" value="1"/>
</dbReference>
<keyword evidence="3" id="KW-1185">Reference proteome</keyword>
<dbReference type="Proteomes" id="UP000032534">
    <property type="component" value="Unassembled WGS sequence"/>
</dbReference>
<reference evidence="2 3" key="1">
    <citation type="submission" date="2014-11" db="EMBL/GenBank/DDBJ databases">
        <title>Draft Genome Sequences of Paenibacillus polymyxa NRRL B-30509 and Paenibacillus terrae NRRL B-30644, Strains from a Poultry Environment that Produce Tridecaptin A and Paenicidins.</title>
        <authorList>
            <person name="van Belkum M.J."/>
            <person name="Lohans C.T."/>
            <person name="Vederas J.C."/>
        </authorList>
    </citation>
    <scope>NUCLEOTIDE SEQUENCE [LARGE SCALE GENOMIC DNA]</scope>
    <source>
        <strain evidence="2 3">NRRL B-30644</strain>
    </source>
</reference>
<dbReference type="InterPro" id="IPR011048">
    <property type="entry name" value="Haem_d1_sf"/>
</dbReference>
<accession>A0A0D7X3E1</accession>
<dbReference type="SUPFAM" id="SSF51004">
    <property type="entry name" value="C-terminal (heme d1) domain of cytochrome cd1-nitrite reductase"/>
    <property type="match status" value="1"/>
</dbReference>
<dbReference type="OrthoDB" id="9790815at2"/>
<protein>
    <submittedName>
        <fullName evidence="2">6-phosphogluconolactonase</fullName>
    </submittedName>
</protein>
<dbReference type="RefSeq" id="WP_044646289.1">
    <property type="nucleotide sequence ID" value="NZ_JTHP01000019.1"/>
</dbReference>
<dbReference type="PANTHER" id="PTHR30344">
    <property type="entry name" value="6-PHOSPHOGLUCONOLACTONASE-RELATED"/>
    <property type="match status" value="1"/>
</dbReference>
<dbReference type="PATRIC" id="fig|159743.3.peg.2602"/>
<dbReference type="EMBL" id="JTHP01000019">
    <property type="protein sequence ID" value="KJD45493.1"/>
    <property type="molecule type" value="Genomic_DNA"/>
</dbReference>
<dbReference type="InterPro" id="IPR015943">
    <property type="entry name" value="WD40/YVTN_repeat-like_dom_sf"/>
</dbReference>
<dbReference type="Pfam" id="PF10282">
    <property type="entry name" value="Lactonase"/>
    <property type="match status" value="1"/>
</dbReference>
<dbReference type="GO" id="GO:0005829">
    <property type="term" value="C:cytosol"/>
    <property type="evidence" value="ECO:0007669"/>
    <property type="project" value="TreeGrafter"/>
</dbReference>
<organism evidence="2 3">
    <name type="scientific">Paenibacillus terrae</name>
    <dbReference type="NCBI Taxonomy" id="159743"/>
    <lineage>
        <taxon>Bacteria</taxon>
        <taxon>Bacillati</taxon>
        <taxon>Bacillota</taxon>
        <taxon>Bacilli</taxon>
        <taxon>Bacillales</taxon>
        <taxon>Paenibacillaceae</taxon>
        <taxon>Paenibacillus</taxon>
    </lineage>
</organism>
<evidence type="ECO:0000313" key="2">
    <source>
        <dbReference type="EMBL" id="KJD45493.1"/>
    </source>
</evidence>
<dbReference type="GO" id="GO:0017057">
    <property type="term" value="F:6-phosphogluconolactonase activity"/>
    <property type="evidence" value="ECO:0007669"/>
    <property type="project" value="TreeGrafter"/>
</dbReference>
<proteinExistence type="inferred from homology"/>
<name>A0A0D7X3E1_9BACL</name>
<evidence type="ECO:0000313" key="3">
    <source>
        <dbReference type="Proteomes" id="UP000032534"/>
    </source>
</evidence>
<evidence type="ECO:0000256" key="1">
    <source>
        <dbReference type="ARBA" id="ARBA00005564"/>
    </source>
</evidence>
<dbReference type="InterPro" id="IPR050282">
    <property type="entry name" value="Cycloisomerase_2"/>
</dbReference>
<dbReference type="PANTHER" id="PTHR30344:SF1">
    <property type="entry name" value="6-PHOSPHOGLUCONOLACTONASE"/>
    <property type="match status" value="1"/>
</dbReference>
<comment type="similarity">
    <text evidence="1">Belongs to the cycloisomerase 2 family.</text>
</comment>
<dbReference type="InterPro" id="IPR019405">
    <property type="entry name" value="Lactonase_7-beta_prop"/>
</dbReference>
<comment type="caution">
    <text evidence="2">The sequence shown here is derived from an EMBL/GenBank/DDBJ whole genome shotgun (WGS) entry which is preliminary data.</text>
</comment>
<sequence length="352" mass="38613">MKEWNEQLFYTGTYAPRHERGIYVCALRVENGDLRIIGGVEGIERPSFLALHPDGTKLYAASETEEGELYAYQVHAQTGELHPLDRKGTEGAHTCYVSVTADGRYVLASNYSGGNAVVFPVTEAGGLGEMSGQVQHTGSGIRQDRQDAAHPHSIIPDPSGQYAMVCDLGLDQIVVYRLTEDGKLVTHREADLPPGSGPRHLVFHPSRPYAFVANELNNTVAVFSYNERNGELQLLQSLSTLPEGIIDVENTSADIRITPCGRYLYVSNRGHNSIVLYHVDLDSGKLETVEWVETSGSTPRNFNILSGYLVVANQDGNNIVSFAIHSEDGRLTRTGYVLEVPSPVCIEPVRQS</sequence>
<dbReference type="AlphaFoldDB" id="A0A0D7X3E1"/>